<evidence type="ECO:0000259" key="6">
    <source>
        <dbReference type="Pfam" id="PF04932"/>
    </source>
</evidence>
<evidence type="ECO:0000313" key="8">
    <source>
        <dbReference type="Proteomes" id="UP000053260"/>
    </source>
</evidence>
<dbReference type="Pfam" id="PF04932">
    <property type="entry name" value="Wzy_C"/>
    <property type="match status" value="1"/>
</dbReference>
<dbReference type="EMBL" id="LMXB01000041">
    <property type="protein sequence ID" value="KUO20262.1"/>
    <property type="molecule type" value="Genomic_DNA"/>
</dbReference>
<comment type="subcellular location">
    <subcellularLocation>
        <location evidence="1">Membrane</location>
        <topology evidence="1">Multi-pass membrane protein</topology>
    </subcellularLocation>
</comment>
<name>A0A101V0J9_9ACTN</name>
<reference evidence="7 8" key="1">
    <citation type="submission" date="2015-10" db="EMBL/GenBank/DDBJ databases">
        <title>Draft genome sequence of Streptomyces sp. RV15, isolated from a marine sponge.</title>
        <authorList>
            <person name="Ruckert C."/>
            <person name="Abdelmohsen U.R."/>
            <person name="Winkler A."/>
            <person name="Hentschel U."/>
            <person name="Kalinowski J."/>
            <person name="Kampfer P."/>
            <person name="Glaeser S."/>
        </authorList>
    </citation>
    <scope>NUCLEOTIDE SEQUENCE [LARGE SCALE GENOMIC DNA]</scope>
    <source>
        <strain evidence="7 8">RV15</strain>
    </source>
</reference>
<dbReference type="STRING" id="909626.AQJ91_15945"/>
<comment type="caution">
    <text evidence="7">The sequence shown here is derived from an EMBL/GenBank/DDBJ whole genome shotgun (WGS) entry which is preliminary data.</text>
</comment>
<feature type="transmembrane region" description="Helical" evidence="5">
    <location>
        <begin position="158"/>
        <end position="176"/>
    </location>
</feature>
<feature type="transmembrane region" description="Helical" evidence="5">
    <location>
        <begin position="9"/>
        <end position="32"/>
    </location>
</feature>
<dbReference type="PANTHER" id="PTHR37422">
    <property type="entry name" value="TEICHURONIC ACID BIOSYNTHESIS PROTEIN TUAE"/>
    <property type="match status" value="1"/>
</dbReference>
<dbReference type="GO" id="GO:0016020">
    <property type="term" value="C:membrane"/>
    <property type="evidence" value="ECO:0007669"/>
    <property type="project" value="UniProtKB-SubCell"/>
</dbReference>
<feature type="transmembrane region" description="Helical" evidence="5">
    <location>
        <begin position="215"/>
        <end position="244"/>
    </location>
</feature>
<protein>
    <recommendedName>
        <fullName evidence="6">O-antigen ligase-related domain-containing protein</fullName>
    </recommendedName>
</protein>
<dbReference type="InterPro" id="IPR007016">
    <property type="entry name" value="O-antigen_ligase-rel_domated"/>
</dbReference>
<keyword evidence="2 5" id="KW-0812">Transmembrane</keyword>
<keyword evidence="3 5" id="KW-1133">Transmembrane helix</keyword>
<feature type="transmembrane region" description="Helical" evidence="5">
    <location>
        <begin position="44"/>
        <end position="69"/>
    </location>
</feature>
<dbReference type="PANTHER" id="PTHR37422:SF13">
    <property type="entry name" value="LIPOPOLYSACCHARIDE BIOSYNTHESIS PROTEIN PA4999-RELATED"/>
    <property type="match status" value="1"/>
</dbReference>
<evidence type="ECO:0000313" key="7">
    <source>
        <dbReference type="EMBL" id="KUO20262.1"/>
    </source>
</evidence>
<organism evidence="7 8">
    <name type="scientific">Streptomyces dysideae</name>
    <dbReference type="NCBI Taxonomy" id="909626"/>
    <lineage>
        <taxon>Bacteria</taxon>
        <taxon>Bacillati</taxon>
        <taxon>Actinomycetota</taxon>
        <taxon>Actinomycetes</taxon>
        <taxon>Kitasatosporales</taxon>
        <taxon>Streptomycetaceae</taxon>
        <taxon>Streptomyces</taxon>
    </lineage>
</organism>
<evidence type="ECO:0000256" key="5">
    <source>
        <dbReference type="SAM" id="Phobius"/>
    </source>
</evidence>
<dbReference type="InterPro" id="IPR051533">
    <property type="entry name" value="WaaL-like"/>
</dbReference>
<dbReference type="Proteomes" id="UP000053260">
    <property type="component" value="Unassembled WGS sequence"/>
</dbReference>
<feature type="transmembrane region" description="Helical" evidence="5">
    <location>
        <begin position="251"/>
        <end position="269"/>
    </location>
</feature>
<evidence type="ECO:0000256" key="1">
    <source>
        <dbReference type="ARBA" id="ARBA00004141"/>
    </source>
</evidence>
<keyword evidence="4 5" id="KW-0472">Membrane</keyword>
<feature type="transmembrane region" description="Helical" evidence="5">
    <location>
        <begin position="81"/>
        <end position="101"/>
    </location>
</feature>
<feature type="transmembrane region" description="Helical" evidence="5">
    <location>
        <begin position="332"/>
        <end position="355"/>
    </location>
</feature>
<evidence type="ECO:0000256" key="2">
    <source>
        <dbReference type="ARBA" id="ARBA00022692"/>
    </source>
</evidence>
<gene>
    <name evidence="7" type="ORF">AQJ91_15945</name>
</gene>
<feature type="transmembrane region" description="Helical" evidence="5">
    <location>
        <begin position="113"/>
        <end position="137"/>
    </location>
</feature>
<keyword evidence="8" id="KW-1185">Reference proteome</keyword>
<sequence length="448" mass="48044">MRTLSREAVLVSTGMTVFSLLMAVIGIGYGGISSTWPRVLLPALLLSVALMLPPVLLLAGAVVTGHGLGIGALQEPLMGPLLISDLLLVACMLRTVAQWGAGKAAAAHRSVSIWLVLFLAWAFLVTVCVGIGVTPLLRIAVYGAVFLLLLRRGTDRRLIYGVLLCYALVNLAGGVLQGQPRLIGLDIGDPAQTGALLLAALCPLLTSELRLPGRWALSAVLLCGIFLTQTRSVWFATVVMVAVWAMKRVSLARVTAVILLLGLLGMQTVDMVTRWFGLNQFSADLRTQSVMQGIRAGMESPVIGHGWGWMSTLSRPLTPASDTLSQTAPYNLFVSVFASVGLPAVVMLTLFLVGLFRHLAAQRGAPLLFTVGVVAMSLTEMTLYAGSMLTLLFFVYAGMGLGPDESRVRDLGWMRIHRKTNQPTEIRTVTHRMHLAKAGGRNAVQVQI</sequence>
<dbReference type="AlphaFoldDB" id="A0A101V0J9"/>
<proteinExistence type="predicted"/>
<accession>A0A101V0J9</accession>
<evidence type="ECO:0000256" key="3">
    <source>
        <dbReference type="ARBA" id="ARBA00022989"/>
    </source>
</evidence>
<evidence type="ECO:0000256" key="4">
    <source>
        <dbReference type="ARBA" id="ARBA00023136"/>
    </source>
</evidence>
<feature type="domain" description="O-antigen ligase-related" evidence="6">
    <location>
        <begin position="217"/>
        <end position="348"/>
    </location>
</feature>
<feature type="transmembrane region" description="Helical" evidence="5">
    <location>
        <begin position="367"/>
        <end position="397"/>
    </location>
</feature>